<feature type="domain" description="RRM" evidence="4">
    <location>
        <begin position="203"/>
        <end position="289"/>
    </location>
</feature>
<dbReference type="AlphaFoldDB" id="A0A1G4JFH4"/>
<feature type="region of interest" description="Disordered" evidence="3">
    <location>
        <begin position="386"/>
        <end position="423"/>
    </location>
</feature>
<reference evidence="6" key="1">
    <citation type="submission" date="2016-03" db="EMBL/GenBank/DDBJ databases">
        <authorList>
            <person name="Devillers Hugo."/>
        </authorList>
    </citation>
    <scope>NUCLEOTIDE SEQUENCE [LARGE SCALE GENOMIC DNA]</scope>
</reference>
<dbReference type="InterPro" id="IPR034397">
    <property type="entry name" value="Prp24_RRM1"/>
</dbReference>
<dbReference type="PANTHER" id="PTHR48025">
    <property type="entry name" value="OS02G0815200 PROTEIN"/>
    <property type="match status" value="1"/>
</dbReference>
<dbReference type="Proteomes" id="UP000191144">
    <property type="component" value="Chromosome E"/>
</dbReference>
<protein>
    <submittedName>
        <fullName evidence="5">LAME_0E01926g1_1</fullName>
    </submittedName>
</protein>
<feature type="region of interest" description="Disordered" evidence="3">
    <location>
        <begin position="1"/>
        <end position="24"/>
    </location>
</feature>
<evidence type="ECO:0000313" key="5">
    <source>
        <dbReference type="EMBL" id="SCU89013.1"/>
    </source>
</evidence>
<dbReference type="EMBL" id="LT598481">
    <property type="protein sequence ID" value="SCU89013.1"/>
    <property type="molecule type" value="Genomic_DNA"/>
</dbReference>
<keyword evidence="6" id="KW-1185">Reference proteome</keyword>
<dbReference type="PANTHER" id="PTHR48025:SF1">
    <property type="entry name" value="RRM DOMAIN-CONTAINING PROTEIN"/>
    <property type="match status" value="1"/>
</dbReference>
<gene>
    <name evidence="5" type="ORF">LAME_0E01926G</name>
</gene>
<feature type="compositionally biased region" description="Basic and acidic residues" evidence="3">
    <location>
        <begin position="411"/>
        <end position="423"/>
    </location>
</feature>
<dbReference type="InterPro" id="IPR031766">
    <property type="entry name" value="RRM_occluded"/>
</dbReference>
<dbReference type="InterPro" id="IPR050502">
    <property type="entry name" value="Euk_RNA-bind_prot"/>
</dbReference>
<evidence type="ECO:0000256" key="1">
    <source>
        <dbReference type="ARBA" id="ARBA00022884"/>
    </source>
</evidence>
<evidence type="ECO:0000256" key="2">
    <source>
        <dbReference type="PROSITE-ProRule" id="PRU00176"/>
    </source>
</evidence>
<dbReference type="GO" id="GO:0003723">
    <property type="term" value="F:RNA binding"/>
    <property type="evidence" value="ECO:0007669"/>
    <property type="project" value="UniProtKB-UniRule"/>
</dbReference>
<organism evidence="5 6">
    <name type="scientific">Lachancea meyersii CBS 8951</name>
    <dbReference type="NCBI Taxonomy" id="1266667"/>
    <lineage>
        <taxon>Eukaryota</taxon>
        <taxon>Fungi</taxon>
        <taxon>Dikarya</taxon>
        <taxon>Ascomycota</taxon>
        <taxon>Saccharomycotina</taxon>
        <taxon>Saccharomycetes</taxon>
        <taxon>Saccharomycetales</taxon>
        <taxon>Saccharomycetaceae</taxon>
        <taxon>Lachancea</taxon>
    </lineage>
</organism>
<dbReference type="InterPro" id="IPR000504">
    <property type="entry name" value="RRM_dom"/>
</dbReference>
<dbReference type="SUPFAM" id="SSF54928">
    <property type="entry name" value="RNA-binding domain, RBD"/>
    <property type="match status" value="2"/>
</dbReference>
<evidence type="ECO:0000256" key="3">
    <source>
        <dbReference type="SAM" id="MobiDB-lite"/>
    </source>
</evidence>
<accession>A0A1G4JFH4</accession>
<proteinExistence type="predicted"/>
<dbReference type="Pfam" id="PF16842">
    <property type="entry name" value="RRM_occluded"/>
    <property type="match status" value="1"/>
</dbReference>
<dbReference type="OrthoDB" id="360390at2759"/>
<dbReference type="Gene3D" id="3.30.70.330">
    <property type="match status" value="4"/>
</dbReference>
<dbReference type="InterPro" id="IPR035979">
    <property type="entry name" value="RBD_domain_sf"/>
</dbReference>
<feature type="compositionally biased region" description="Basic and acidic residues" evidence="3">
    <location>
        <begin position="386"/>
        <end position="398"/>
    </location>
</feature>
<evidence type="ECO:0000313" key="6">
    <source>
        <dbReference type="Proteomes" id="UP000191144"/>
    </source>
</evidence>
<feature type="domain" description="RRM" evidence="4">
    <location>
        <begin position="110"/>
        <end position="188"/>
    </location>
</feature>
<feature type="domain" description="RRM" evidence="4">
    <location>
        <begin position="34"/>
        <end position="109"/>
    </location>
</feature>
<dbReference type="PROSITE" id="PS50102">
    <property type="entry name" value="RRM"/>
    <property type="match status" value="3"/>
</dbReference>
<dbReference type="Pfam" id="PF00076">
    <property type="entry name" value="RRM_1"/>
    <property type="match status" value="3"/>
</dbReference>
<evidence type="ECO:0000259" key="4">
    <source>
        <dbReference type="PROSITE" id="PS50102"/>
    </source>
</evidence>
<dbReference type="CDD" id="cd12296">
    <property type="entry name" value="RRM1_Prp24"/>
    <property type="match status" value="1"/>
</dbReference>
<sequence length="437" mass="49383">MKPMKRTQVDQDDSGDFKESKKFHPSHIRNRETSTVVVKNLPSNYNFFKVRKLFSECGDIEHIEVVKSLSGDSKLARIEFKDYNDVLTALTKSHKSIGSNEILVEVLQNSTIWVTNFPPEYDAISLRQLFNQAGGTVLSTRFPSLRFDAHRRFAYVDLASPDEAQSMVEQLQDKVLGNYKLVVKLSKPTAAEKRTDCAVLERRQVIIKNLDQSRVTQDRLLQEFSRFGKVEKVTLLTPRSNGNLPDTTPKLNSGFAFIEFADPEAAQSSLKLDKCEIEGATVHVNLADRKAYLERQAVKRLLSQRSKRDHIVSVFPLDDKTSVPQLQSLISEQAKISPDDLRAIYLVYDHEGALIVAKDTPTAAKLSLALGGIQFKKKTLHCGDIKDLKNNHPRDASVRKQTKLSSTVEASPKDQSRDVCPKGKMTNEDFRRMFFAK</sequence>
<name>A0A1G4JFH4_9SACH</name>
<keyword evidence="1 2" id="KW-0694">RNA-binding</keyword>
<dbReference type="InterPro" id="IPR012677">
    <property type="entry name" value="Nucleotide-bd_a/b_plait_sf"/>
</dbReference>
<dbReference type="SMART" id="SM00360">
    <property type="entry name" value="RRM"/>
    <property type="match status" value="3"/>
</dbReference>